<dbReference type="RefSeq" id="WP_312644491.1">
    <property type="nucleotide sequence ID" value="NZ_CP116967.1"/>
</dbReference>
<proteinExistence type="predicted"/>
<dbReference type="PANTHER" id="PTHR42852">
    <property type="entry name" value="THIOL:DISULFIDE INTERCHANGE PROTEIN DSBE"/>
    <property type="match status" value="1"/>
</dbReference>
<organism evidence="2 3">
    <name type="scientific">Candidatus Nitrospira allomarina</name>
    <dbReference type="NCBI Taxonomy" id="3020900"/>
    <lineage>
        <taxon>Bacteria</taxon>
        <taxon>Pseudomonadati</taxon>
        <taxon>Nitrospirota</taxon>
        <taxon>Nitrospiria</taxon>
        <taxon>Nitrospirales</taxon>
        <taxon>Nitrospiraceae</taxon>
        <taxon>Nitrospira</taxon>
    </lineage>
</organism>
<dbReference type="GO" id="GO:0016209">
    <property type="term" value="F:antioxidant activity"/>
    <property type="evidence" value="ECO:0007669"/>
    <property type="project" value="InterPro"/>
</dbReference>
<feature type="domain" description="Thioredoxin" evidence="1">
    <location>
        <begin position="29"/>
        <end position="173"/>
    </location>
</feature>
<dbReference type="Proteomes" id="UP001302719">
    <property type="component" value="Chromosome"/>
</dbReference>
<keyword evidence="3" id="KW-1185">Reference proteome</keyword>
<dbReference type="SUPFAM" id="SSF52833">
    <property type="entry name" value="Thioredoxin-like"/>
    <property type="match status" value="1"/>
</dbReference>
<accession>A0AA96JSG3</accession>
<protein>
    <submittedName>
        <fullName evidence="2">Redoxin domain-containing protein</fullName>
    </submittedName>
</protein>
<dbReference type="EMBL" id="CP116967">
    <property type="protein sequence ID" value="WNM58527.1"/>
    <property type="molecule type" value="Genomic_DNA"/>
</dbReference>
<dbReference type="InterPro" id="IPR036249">
    <property type="entry name" value="Thioredoxin-like_sf"/>
</dbReference>
<dbReference type="PANTHER" id="PTHR42852:SF13">
    <property type="entry name" value="PROTEIN DIPZ"/>
    <property type="match status" value="1"/>
</dbReference>
<dbReference type="InterPro" id="IPR050553">
    <property type="entry name" value="Thioredoxin_ResA/DsbE_sf"/>
</dbReference>
<dbReference type="Gene3D" id="3.40.30.10">
    <property type="entry name" value="Glutaredoxin"/>
    <property type="match status" value="1"/>
</dbReference>
<reference evidence="2 3" key="1">
    <citation type="submission" date="2023-01" db="EMBL/GenBank/DDBJ databases">
        <title>Cultivation and genomic characterization of new, ubiquitous marine nitrite-oxidizing bacteria from the Nitrospirales.</title>
        <authorList>
            <person name="Mueller A.J."/>
            <person name="Daebeler A."/>
            <person name="Herbold C.W."/>
            <person name="Kirkegaard R.H."/>
            <person name="Daims H."/>
        </authorList>
    </citation>
    <scope>NUCLEOTIDE SEQUENCE [LARGE SCALE GENOMIC DNA]</scope>
    <source>
        <strain evidence="2 3">VA</strain>
    </source>
</reference>
<dbReference type="GO" id="GO:0016491">
    <property type="term" value="F:oxidoreductase activity"/>
    <property type="evidence" value="ECO:0007669"/>
    <property type="project" value="InterPro"/>
</dbReference>
<gene>
    <name evidence="2" type="ORF">PP769_01830</name>
</gene>
<evidence type="ECO:0000259" key="1">
    <source>
        <dbReference type="PROSITE" id="PS51352"/>
    </source>
</evidence>
<dbReference type="Pfam" id="PF00578">
    <property type="entry name" value="AhpC-TSA"/>
    <property type="match status" value="1"/>
</dbReference>
<name>A0AA96JSG3_9BACT</name>
<dbReference type="AlphaFoldDB" id="A0AA96JSG3"/>
<evidence type="ECO:0000313" key="3">
    <source>
        <dbReference type="Proteomes" id="UP001302719"/>
    </source>
</evidence>
<evidence type="ECO:0000313" key="2">
    <source>
        <dbReference type="EMBL" id="WNM58527.1"/>
    </source>
</evidence>
<dbReference type="InterPro" id="IPR000866">
    <property type="entry name" value="AhpC/TSA"/>
</dbReference>
<sequence>MKQARKGILTGLTILGITGWVFYFSSMSLATGIPAPEITSPTWLNSEPLQLEKLRGKVVMVEFWTFGCWSCRNIEPYVKEWHDKYAKQGLVVIAVHSPEFKYEYDVEKVKGYIQEHHIPYAVPIDNEFLNWRQYRNRYWPTLYLIDKKGNIQYTKIGEGSYEETEKTIQQLLAEPT</sequence>
<dbReference type="PROSITE" id="PS51352">
    <property type="entry name" value="THIOREDOXIN_2"/>
    <property type="match status" value="1"/>
</dbReference>
<dbReference type="KEGG" id="nall:PP769_01830"/>
<dbReference type="InterPro" id="IPR013766">
    <property type="entry name" value="Thioredoxin_domain"/>
</dbReference>